<protein>
    <recommendedName>
        <fullName evidence="16">Penicillin-binding protein</fullName>
    </recommendedName>
</protein>
<feature type="transmembrane region" description="Helical" evidence="11">
    <location>
        <begin position="35"/>
        <end position="55"/>
    </location>
</feature>
<evidence type="ECO:0000256" key="1">
    <source>
        <dbReference type="ARBA" id="ARBA00004167"/>
    </source>
</evidence>
<dbReference type="InterPro" id="IPR001460">
    <property type="entry name" value="PCN-bd_Tpept"/>
</dbReference>
<keyword evidence="10" id="KW-0961">Cell wall biogenesis/degradation</keyword>
<comment type="subcellular location">
    <subcellularLocation>
        <location evidence="2">Cell membrane</location>
    </subcellularLocation>
    <subcellularLocation>
        <location evidence="1">Membrane</location>
        <topology evidence="1">Single-pass membrane protein</topology>
    </subcellularLocation>
</comment>
<dbReference type="GO" id="GO:0005886">
    <property type="term" value="C:plasma membrane"/>
    <property type="evidence" value="ECO:0007669"/>
    <property type="project" value="UniProtKB-SubCell"/>
</dbReference>
<proteinExistence type="inferred from homology"/>
<dbReference type="SUPFAM" id="SSF56519">
    <property type="entry name" value="Penicillin binding protein dimerisation domain"/>
    <property type="match status" value="1"/>
</dbReference>
<dbReference type="KEGG" id="aarg:Aargi30884_04900"/>
<evidence type="ECO:0000256" key="10">
    <source>
        <dbReference type="ARBA" id="ARBA00023316"/>
    </source>
</evidence>
<evidence type="ECO:0000313" key="15">
    <source>
        <dbReference type="Proteomes" id="UP000464754"/>
    </source>
</evidence>
<dbReference type="GO" id="GO:0008360">
    <property type="term" value="P:regulation of cell shape"/>
    <property type="evidence" value="ECO:0007669"/>
    <property type="project" value="UniProtKB-KW"/>
</dbReference>
<evidence type="ECO:0000256" key="5">
    <source>
        <dbReference type="ARBA" id="ARBA00022692"/>
    </source>
</evidence>
<evidence type="ECO:0000256" key="3">
    <source>
        <dbReference type="ARBA" id="ARBA00007171"/>
    </source>
</evidence>
<sequence>MLRNPFRDLDQKQLSRSSDILKSQNDYFKIVNKRIFIFSLIIVILFSCIIVRLLFLQVRDKELYTDKLAAYSQKEESTPTPRGQMYDRNGNLVVKTASSHNIIYYPPKDVTSDEKWELAQKFTKQFKYEAKNMTKSDYEDLYMFLHTDENGKKDRGMSLLTPEEQKSKNYEKILRSRITEDMVNEIADEATKNAFAVYLSMNKAPAEHTKVIVEDASNEDVAYLMEHKEAFPGFDVDFGSWKREYPYKNMLRDVLGSVTTSSQGVPYEQKDYYESLGYALTDRVGSSGLEKQYESILKGTPRVSEVSFDENGIATLNEVSSGKKGYDLHLTIDAELQSKVDKIVQDTLKKYAGTSGRENLEKAFVVLMNPKTGEIYSMSGALKNKNDIINYSSGAYLDAYMPGSVVKGATVYMMLNEGIQTRTSTELDAPMYIAGTEVMKSYMNMGVVNAITALEQSSNVYMFKSTIKLAGGTYRENQPLNIDYTQTLNTYEKMRNYYTMFGLGTKTGLDVPNEVTGLAYTPTTAGQLLHYSIGQFETFTPIQLAQYVSMIANDGNRIQPKLVNYATEINSDYVVYENKTNVLGTINGSIEDLETVQDGFKACVEGNHCGLALKNMDKKIASKTGTAQVVVDGKNLVNQTQIGYAPYDDPEVSFVCSTPTSANDTSNAAASLCTTEILPQVLEEFFKIYK</sequence>
<dbReference type="EMBL" id="AP019695">
    <property type="protein sequence ID" value="BBK21587.1"/>
    <property type="molecule type" value="Genomic_DNA"/>
</dbReference>
<dbReference type="GO" id="GO:0008658">
    <property type="term" value="F:penicillin binding"/>
    <property type="evidence" value="ECO:0007669"/>
    <property type="project" value="InterPro"/>
</dbReference>
<dbReference type="InterPro" id="IPR012338">
    <property type="entry name" value="Beta-lactam/transpept-like"/>
</dbReference>
<evidence type="ECO:0000256" key="6">
    <source>
        <dbReference type="ARBA" id="ARBA00022960"/>
    </source>
</evidence>
<gene>
    <name evidence="14" type="primary">yqgF</name>
    <name evidence="14" type="ORF">Aargi30884_04900</name>
</gene>
<dbReference type="InterPro" id="IPR005311">
    <property type="entry name" value="PBP_dimer"/>
</dbReference>
<organism evidence="14 15">
    <name type="scientific">Amedibacterium intestinale</name>
    <dbReference type="NCBI Taxonomy" id="2583452"/>
    <lineage>
        <taxon>Bacteria</taxon>
        <taxon>Bacillati</taxon>
        <taxon>Bacillota</taxon>
        <taxon>Erysipelotrichia</taxon>
        <taxon>Erysipelotrichales</taxon>
        <taxon>Erysipelotrichaceae</taxon>
        <taxon>Amedibacterium</taxon>
    </lineage>
</organism>
<feature type="domain" description="Penicillin-binding protein transpeptidase" evidence="12">
    <location>
        <begin position="364"/>
        <end position="670"/>
    </location>
</feature>
<evidence type="ECO:0000259" key="12">
    <source>
        <dbReference type="Pfam" id="PF00905"/>
    </source>
</evidence>
<keyword evidence="4" id="KW-1003">Cell membrane</keyword>
<feature type="domain" description="Penicillin-binding protein dimerisation" evidence="13">
    <location>
        <begin position="78"/>
        <end position="313"/>
    </location>
</feature>
<dbReference type="Gene3D" id="3.90.1310.10">
    <property type="entry name" value="Penicillin-binding protein 2a (Domain 2)"/>
    <property type="match status" value="1"/>
</dbReference>
<keyword evidence="9 11" id="KW-0472">Membrane</keyword>
<dbReference type="RefSeq" id="WP_118276617.1">
    <property type="nucleotide sequence ID" value="NZ_AP019695.1"/>
</dbReference>
<evidence type="ECO:0000259" key="13">
    <source>
        <dbReference type="Pfam" id="PF03717"/>
    </source>
</evidence>
<keyword evidence="15" id="KW-1185">Reference proteome</keyword>
<dbReference type="Pfam" id="PF00905">
    <property type="entry name" value="Transpeptidase"/>
    <property type="match status" value="1"/>
</dbReference>
<dbReference type="GO" id="GO:0071555">
    <property type="term" value="P:cell wall organization"/>
    <property type="evidence" value="ECO:0007669"/>
    <property type="project" value="UniProtKB-KW"/>
</dbReference>
<dbReference type="PANTHER" id="PTHR30627">
    <property type="entry name" value="PEPTIDOGLYCAN D,D-TRANSPEPTIDASE"/>
    <property type="match status" value="1"/>
</dbReference>
<evidence type="ECO:0008006" key="16">
    <source>
        <dbReference type="Google" id="ProtNLM"/>
    </source>
</evidence>
<evidence type="ECO:0000256" key="4">
    <source>
        <dbReference type="ARBA" id="ARBA00022475"/>
    </source>
</evidence>
<dbReference type="SUPFAM" id="SSF56601">
    <property type="entry name" value="beta-lactamase/transpeptidase-like"/>
    <property type="match status" value="1"/>
</dbReference>
<dbReference type="Pfam" id="PF03717">
    <property type="entry name" value="PBP_dimer"/>
    <property type="match status" value="1"/>
</dbReference>
<dbReference type="PANTHER" id="PTHR30627:SF2">
    <property type="entry name" value="PEPTIDOGLYCAN D,D-TRANSPEPTIDASE MRDA"/>
    <property type="match status" value="1"/>
</dbReference>
<dbReference type="GO" id="GO:0009252">
    <property type="term" value="P:peptidoglycan biosynthetic process"/>
    <property type="evidence" value="ECO:0007669"/>
    <property type="project" value="UniProtKB-KW"/>
</dbReference>
<dbReference type="GO" id="GO:0071972">
    <property type="term" value="F:peptidoglycan L,D-transpeptidase activity"/>
    <property type="evidence" value="ECO:0007669"/>
    <property type="project" value="TreeGrafter"/>
</dbReference>
<dbReference type="AlphaFoldDB" id="A0A6N4TFV9"/>
<keyword evidence="8 11" id="KW-1133">Transmembrane helix</keyword>
<comment type="similarity">
    <text evidence="3">Belongs to the transpeptidase family.</text>
</comment>
<evidence type="ECO:0000256" key="11">
    <source>
        <dbReference type="SAM" id="Phobius"/>
    </source>
</evidence>
<evidence type="ECO:0000313" key="14">
    <source>
        <dbReference type="EMBL" id="BBK21587.1"/>
    </source>
</evidence>
<evidence type="ECO:0000256" key="2">
    <source>
        <dbReference type="ARBA" id="ARBA00004236"/>
    </source>
</evidence>
<dbReference type="InterPro" id="IPR050515">
    <property type="entry name" value="Beta-lactam/transpept"/>
</dbReference>
<dbReference type="Proteomes" id="UP000464754">
    <property type="component" value="Chromosome"/>
</dbReference>
<reference evidence="15" key="1">
    <citation type="submission" date="2019-05" db="EMBL/GenBank/DDBJ databases">
        <title>Complete genome sequencing of Absiella argi strain JCM 30884.</title>
        <authorList>
            <person name="Sakamoto M."/>
            <person name="Murakami T."/>
            <person name="Mori H."/>
        </authorList>
    </citation>
    <scope>NUCLEOTIDE SEQUENCE [LARGE SCALE GENOMIC DNA]</scope>
    <source>
        <strain evidence="15">JCM 30884</strain>
    </source>
</reference>
<dbReference type="InterPro" id="IPR036138">
    <property type="entry name" value="PBP_dimer_sf"/>
</dbReference>
<keyword evidence="7" id="KW-0573">Peptidoglycan synthesis</keyword>
<evidence type="ECO:0000256" key="8">
    <source>
        <dbReference type="ARBA" id="ARBA00022989"/>
    </source>
</evidence>
<dbReference type="Gene3D" id="3.40.710.10">
    <property type="entry name" value="DD-peptidase/beta-lactamase superfamily"/>
    <property type="match status" value="1"/>
</dbReference>
<evidence type="ECO:0000256" key="7">
    <source>
        <dbReference type="ARBA" id="ARBA00022984"/>
    </source>
</evidence>
<evidence type="ECO:0000256" key="9">
    <source>
        <dbReference type="ARBA" id="ARBA00023136"/>
    </source>
</evidence>
<keyword evidence="6" id="KW-0133">Cell shape</keyword>
<dbReference type="Gene3D" id="1.10.10.1230">
    <property type="entry name" value="Penicillin-binding protein, N-terminal non-catalytic domain, head sub-domain"/>
    <property type="match status" value="1"/>
</dbReference>
<keyword evidence="5 11" id="KW-0812">Transmembrane</keyword>
<accession>A0A6N4TFV9</accession>
<name>A0A6N4TFV9_9FIRM</name>